<dbReference type="InterPro" id="IPR011009">
    <property type="entry name" value="Kinase-like_dom_sf"/>
</dbReference>
<protein>
    <recommendedName>
        <fullName evidence="1">Aminoglycoside phosphotransferase domain-containing protein</fullName>
    </recommendedName>
</protein>
<name>A0A381SMS4_9ZZZZ</name>
<sequence>MPKRLPIGIPQTVDELTADWLTDALSGSSDARVVDFTSAEPGAGVGFSGLTARVDLTWEPADPSLPATVLAKFPTDIPINRGLVESEGCYDREFDFYERFSDDFPTRIPRLLHTVRDPGRAWSSMERQFRILNRVPNWVARLIGRYSYKMVRPTKRRFAMLLEYVENARVTPLDQIPPEADLQAILGAQARFHAQWWMSPVLHEEAPFGWRTCSQVPHILNGTYAVHRDAVVAGYPEFLTPAVMRVADWADANLTAIVDHLNEKLAFLHGDARSDNMLFTGAGMGEGLVLIDFGMVSSGRPAWDVAYLLSSTLPPGPSARSELLRLCANYHANLVAAGVASHSLEQFLNDIDLCLGIQIHRMILTAAIFVGEGYGDGTLAELWMRKVIDQLPEELPVVGEVA</sequence>
<dbReference type="Pfam" id="PF01636">
    <property type="entry name" value="APH"/>
    <property type="match status" value="1"/>
</dbReference>
<dbReference type="PANTHER" id="PTHR11012">
    <property type="entry name" value="PROTEIN KINASE-LIKE DOMAIN-CONTAINING"/>
    <property type="match status" value="1"/>
</dbReference>
<organism evidence="2">
    <name type="scientific">marine metagenome</name>
    <dbReference type="NCBI Taxonomy" id="408172"/>
    <lineage>
        <taxon>unclassified sequences</taxon>
        <taxon>metagenomes</taxon>
        <taxon>ecological metagenomes</taxon>
    </lineage>
</organism>
<evidence type="ECO:0000259" key="1">
    <source>
        <dbReference type="Pfam" id="PF01636"/>
    </source>
</evidence>
<dbReference type="Gene3D" id="3.90.1200.10">
    <property type="match status" value="1"/>
</dbReference>
<dbReference type="AlphaFoldDB" id="A0A381SMS4"/>
<feature type="domain" description="Aminoglycoside phosphotransferase" evidence="1">
    <location>
        <begin position="158"/>
        <end position="325"/>
    </location>
</feature>
<dbReference type="InterPro" id="IPR002575">
    <property type="entry name" value="Aminoglycoside_PTrfase"/>
</dbReference>
<gene>
    <name evidence="2" type="ORF">METZ01_LOCUS56531</name>
</gene>
<dbReference type="SUPFAM" id="SSF56112">
    <property type="entry name" value="Protein kinase-like (PK-like)"/>
    <property type="match status" value="1"/>
</dbReference>
<accession>A0A381SMS4</accession>
<reference evidence="2" key="1">
    <citation type="submission" date="2018-05" db="EMBL/GenBank/DDBJ databases">
        <authorList>
            <person name="Lanie J.A."/>
            <person name="Ng W.-L."/>
            <person name="Kazmierczak K.M."/>
            <person name="Andrzejewski T.M."/>
            <person name="Davidsen T.M."/>
            <person name="Wayne K.J."/>
            <person name="Tettelin H."/>
            <person name="Glass J.I."/>
            <person name="Rusch D."/>
            <person name="Podicherti R."/>
            <person name="Tsui H.-C.T."/>
            <person name="Winkler M.E."/>
        </authorList>
    </citation>
    <scope>NUCLEOTIDE SEQUENCE</scope>
</reference>
<proteinExistence type="predicted"/>
<dbReference type="EMBL" id="UINC01003137">
    <property type="protein sequence ID" value="SVA03677.1"/>
    <property type="molecule type" value="Genomic_DNA"/>
</dbReference>
<evidence type="ECO:0000313" key="2">
    <source>
        <dbReference type="EMBL" id="SVA03677.1"/>
    </source>
</evidence>
<dbReference type="PANTHER" id="PTHR11012:SF30">
    <property type="entry name" value="PROTEIN KINASE-LIKE DOMAIN-CONTAINING"/>
    <property type="match status" value="1"/>
</dbReference>